<feature type="transmembrane region" description="Helical" evidence="3">
    <location>
        <begin position="191"/>
        <end position="211"/>
    </location>
</feature>
<feature type="region of interest" description="Disordered" evidence="2">
    <location>
        <begin position="36"/>
        <end position="68"/>
    </location>
</feature>
<keyword evidence="3" id="KW-0812">Transmembrane</keyword>
<sequence length="215" mass="21636">MKRKFKLASILVALLLALSFGNTVLAAGGNGGGGGGGNGSGGGNGGGSDEPLTIVSSTPADGETSASVSDPIKLEFSKNVVNAEVKDGNMAAVVLYKNGTPVAAEVTMADDQVEPDLRNFITITPSSPLEPGTEYQVKIAGTLTAKSGAALGEEKTLRFKTAGTAPAAASEEKTTAENTAAEKPASNNTTLYILLGVAAVAIIAIVVVVFVKKKK</sequence>
<evidence type="ECO:0000259" key="5">
    <source>
        <dbReference type="Pfam" id="PF13205"/>
    </source>
</evidence>
<feature type="signal peptide" evidence="4">
    <location>
        <begin position="1"/>
        <end position="26"/>
    </location>
</feature>
<accession>A0A6N3DST7</accession>
<dbReference type="EMBL" id="CACRTR010000009">
    <property type="protein sequence ID" value="VYU30754.1"/>
    <property type="molecule type" value="Genomic_DNA"/>
</dbReference>
<dbReference type="Pfam" id="PF13205">
    <property type="entry name" value="Big_5"/>
    <property type="match status" value="1"/>
</dbReference>
<proteinExistence type="predicted"/>
<feature type="domain" description="SbsA Ig-like" evidence="5">
    <location>
        <begin position="49"/>
        <end position="161"/>
    </location>
</feature>
<reference evidence="6" key="1">
    <citation type="submission" date="2019-11" db="EMBL/GenBank/DDBJ databases">
        <authorList>
            <person name="Feng L."/>
        </authorList>
    </citation>
    <scope>NUCLEOTIDE SEQUENCE</scope>
    <source>
        <strain evidence="6">ElimosumLFYP34</strain>
    </source>
</reference>
<feature type="compositionally biased region" description="Gly residues" evidence="2">
    <location>
        <begin position="36"/>
        <end position="48"/>
    </location>
</feature>
<gene>
    <name evidence="6" type="ORF">ELLFYP34_03198</name>
</gene>
<keyword evidence="3" id="KW-1133">Transmembrane helix</keyword>
<evidence type="ECO:0000256" key="2">
    <source>
        <dbReference type="SAM" id="MobiDB-lite"/>
    </source>
</evidence>
<feature type="compositionally biased region" description="Polar residues" evidence="2">
    <location>
        <begin position="54"/>
        <end position="68"/>
    </location>
</feature>
<dbReference type="Gene3D" id="2.60.40.1220">
    <property type="match status" value="1"/>
</dbReference>
<evidence type="ECO:0000313" key="6">
    <source>
        <dbReference type="EMBL" id="VYU30754.1"/>
    </source>
</evidence>
<evidence type="ECO:0000256" key="3">
    <source>
        <dbReference type="SAM" id="Phobius"/>
    </source>
</evidence>
<evidence type="ECO:0000256" key="1">
    <source>
        <dbReference type="ARBA" id="ARBA00022729"/>
    </source>
</evidence>
<feature type="chain" id="PRO_5026748564" description="SbsA Ig-like domain-containing protein" evidence="4">
    <location>
        <begin position="27"/>
        <end position="215"/>
    </location>
</feature>
<dbReference type="InterPro" id="IPR032812">
    <property type="entry name" value="SbsA_Ig"/>
</dbReference>
<keyword evidence="3" id="KW-0472">Membrane</keyword>
<dbReference type="InterPro" id="IPR014755">
    <property type="entry name" value="Cu-Rt/internalin_Ig-like"/>
</dbReference>
<dbReference type="AlphaFoldDB" id="A0A6N3DST7"/>
<feature type="region of interest" description="Disordered" evidence="2">
    <location>
        <begin position="162"/>
        <end position="182"/>
    </location>
</feature>
<organism evidence="6">
    <name type="scientific">Eubacterium limosum</name>
    <dbReference type="NCBI Taxonomy" id="1736"/>
    <lineage>
        <taxon>Bacteria</taxon>
        <taxon>Bacillati</taxon>
        <taxon>Bacillota</taxon>
        <taxon>Clostridia</taxon>
        <taxon>Eubacteriales</taxon>
        <taxon>Eubacteriaceae</taxon>
        <taxon>Eubacterium</taxon>
    </lineage>
</organism>
<keyword evidence="1 4" id="KW-0732">Signal</keyword>
<name>A0A6N3DST7_EUBLI</name>
<protein>
    <recommendedName>
        <fullName evidence="5">SbsA Ig-like domain-containing protein</fullName>
    </recommendedName>
</protein>
<evidence type="ECO:0000256" key="4">
    <source>
        <dbReference type="SAM" id="SignalP"/>
    </source>
</evidence>